<comment type="caution">
    <text evidence="5">The sequence shown here is derived from an EMBL/GenBank/DDBJ whole genome shotgun (WGS) entry which is preliminary data.</text>
</comment>
<keyword evidence="2" id="KW-1133">Transmembrane helix</keyword>
<dbReference type="PANTHER" id="PTHR21385:SF5">
    <property type="entry name" value="C2H2-TYPE DOMAIN-CONTAINING PROTEIN"/>
    <property type="match status" value="1"/>
</dbReference>
<feature type="chain" id="PRO_5043697664" description="C2H2-type domain-containing protein" evidence="3">
    <location>
        <begin position="27"/>
        <end position="309"/>
    </location>
</feature>
<keyword evidence="3" id="KW-0732">Signal</keyword>
<dbReference type="PANTHER" id="PTHR21385">
    <property type="entry name" value="ZINC FINGER PROTEIN-RELATED"/>
    <property type="match status" value="1"/>
</dbReference>
<dbReference type="Proteomes" id="UP000685013">
    <property type="component" value="Chromosome 14"/>
</dbReference>
<accession>A0AAV6MGX3</accession>
<keyword evidence="6" id="KW-1185">Reference proteome</keyword>
<sequence length="309" mass="35772">MGRRSLWVALLVLSLLLYSRPHGVSSTLPLQSLNQGSKDSATESTPKQDLNNAHEVHCSRERSRAAWKIIEEYLMPFVDKKRYKISTKCRLHPDNDMFRDQERHKSHLDFNDWKCGYCKKKFYEEKYLDQHFANRHYDLLNVSRSKCLADFCGALHCDRVIDTISQKSKCNPAAAARNKHMCEGLADSCFPIDDGVSASHLHEFFLRQFCDAHTCSGKPKPFSRGRQVRTSVFYIVISVLTVIFVLFFYVFIYLYKRGMRTRPQVLASQSKRSQMMLLVQQLNLSPTCSRQLICPSLSLRWISAQSMLL</sequence>
<dbReference type="PROSITE" id="PS00028">
    <property type="entry name" value="ZINC_FINGER_C2H2_1"/>
    <property type="match status" value="1"/>
</dbReference>
<feature type="non-terminal residue" evidence="5">
    <location>
        <position position="1"/>
    </location>
</feature>
<dbReference type="AlphaFoldDB" id="A0AAV6MGX3"/>
<protein>
    <recommendedName>
        <fullName evidence="4">C2H2-type domain-containing protein</fullName>
    </recommendedName>
</protein>
<feature type="compositionally biased region" description="Polar residues" evidence="1">
    <location>
        <begin position="29"/>
        <end position="51"/>
    </location>
</feature>
<evidence type="ECO:0000256" key="3">
    <source>
        <dbReference type="SAM" id="SignalP"/>
    </source>
</evidence>
<name>A0AAV6MGX3_9ROSI</name>
<keyword evidence="2" id="KW-0812">Transmembrane</keyword>
<feature type="transmembrane region" description="Helical" evidence="2">
    <location>
        <begin position="232"/>
        <end position="255"/>
    </location>
</feature>
<dbReference type="EMBL" id="JAGKQH010000014">
    <property type="protein sequence ID" value="KAG6581077.1"/>
    <property type="molecule type" value="Genomic_DNA"/>
</dbReference>
<keyword evidence="2" id="KW-0472">Membrane</keyword>
<evidence type="ECO:0000259" key="4">
    <source>
        <dbReference type="PROSITE" id="PS00028"/>
    </source>
</evidence>
<evidence type="ECO:0000256" key="1">
    <source>
        <dbReference type="SAM" id="MobiDB-lite"/>
    </source>
</evidence>
<evidence type="ECO:0000313" key="6">
    <source>
        <dbReference type="Proteomes" id="UP000685013"/>
    </source>
</evidence>
<gene>
    <name evidence="5" type="ORF">SDJN03_21079</name>
</gene>
<organism evidence="5 6">
    <name type="scientific">Cucurbita argyrosperma subsp. sororia</name>
    <dbReference type="NCBI Taxonomy" id="37648"/>
    <lineage>
        <taxon>Eukaryota</taxon>
        <taxon>Viridiplantae</taxon>
        <taxon>Streptophyta</taxon>
        <taxon>Embryophyta</taxon>
        <taxon>Tracheophyta</taxon>
        <taxon>Spermatophyta</taxon>
        <taxon>Magnoliopsida</taxon>
        <taxon>eudicotyledons</taxon>
        <taxon>Gunneridae</taxon>
        <taxon>Pentapetalae</taxon>
        <taxon>rosids</taxon>
        <taxon>fabids</taxon>
        <taxon>Cucurbitales</taxon>
        <taxon>Cucurbitaceae</taxon>
        <taxon>Cucurbiteae</taxon>
        <taxon>Cucurbita</taxon>
    </lineage>
</organism>
<evidence type="ECO:0000313" key="5">
    <source>
        <dbReference type="EMBL" id="KAG6581077.1"/>
    </source>
</evidence>
<dbReference type="InterPro" id="IPR013087">
    <property type="entry name" value="Znf_C2H2_type"/>
</dbReference>
<feature type="signal peptide" evidence="3">
    <location>
        <begin position="1"/>
        <end position="26"/>
    </location>
</feature>
<feature type="region of interest" description="Disordered" evidence="1">
    <location>
        <begin position="29"/>
        <end position="55"/>
    </location>
</feature>
<feature type="domain" description="C2H2-type" evidence="4">
    <location>
        <begin position="115"/>
        <end position="136"/>
    </location>
</feature>
<proteinExistence type="predicted"/>
<reference evidence="5 6" key="1">
    <citation type="journal article" date="2021" name="Hortic Res">
        <title>The domestication of Cucurbita argyrosperma as revealed by the genome of its wild relative.</title>
        <authorList>
            <person name="Barrera-Redondo J."/>
            <person name="Sanchez-de la Vega G."/>
            <person name="Aguirre-Liguori J.A."/>
            <person name="Castellanos-Morales G."/>
            <person name="Gutierrez-Guerrero Y.T."/>
            <person name="Aguirre-Dugua X."/>
            <person name="Aguirre-Planter E."/>
            <person name="Tenaillon M.I."/>
            <person name="Lira-Saade R."/>
            <person name="Eguiarte L.E."/>
        </authorList>
    </citation>
    <scope>NUCLEOTIDE SEQUENCE [LARGE SCALE GENOMIC DNA]</scope>
    <source>
        <strain evidence="5">JBR-2021</strain>
    </source>
</reference>
<evidence type="ECO:0000256" key="2">
    <source>
        <dbReference type="SAM" id="Phobius"/>
    </source>
</evidence>